<dbReference type="InterPro" id="IPR003123">
    <property type="entry name" value="VPS9"/>
</dbReference>
<dbReference type="Gene3D" id="1.20.1050.80">
    <property type="entry name" value="VPS9 domain"/>
    <property type="match status" value="1"/>
</dbReference>
<dbReference type="Pfam" id="PF18151">
    <property type="entry name" value="DUF5601"/>
    <property type="match status" value="1"/>
</dbReference>
<dbReference type="Gene3D" id="1.10.246.120">
    <property type="match status" value="1"/>
</dbReference>
<name>A0AA35U272_GEOBA</name>
<dbReference type="GO" id="GO:0016192">
    <property type="term" value="P:vesicle-mediated transport"/>
    <property type="evidence" value="ECO:0007669"/>
    <property type="project" value="InterPro"/>
</dbReference>
<dbReference type="Pfam" id="PF02204">
    <property type="entry name" value="VPS9"/>
    <property type="match status" value="1"/>
</dbReference>
<evidence type="ECO:0000313" key="3">
    <source>
        <dbReference type="Proteomes" id="UP001174909"/>
    </source>
</evidence>
<comment type="caution">
    <text evidence="2">The sequence shown here is derived from an EMBL/GenBank/DDBJ whole genome shotgun (WGS) entry which is preliminary data.</text>
</comment>
<organism evidence="2 3">
    <name type="scientific">Geodia barretti</name>
    <name type="common">Barrett's horny sponge</name>
    <dbReference type="NCBI Taxonomy" id="519541"/>
    <lineage>
        <taxon>Eukaryota</taxon>
        <taxon>Metazoa</taxon>
        <taxon>Porifera</taxon>
        <taxon>Demospongiae</taxon>
        <taxon>Heteroscleromorpha</taxon>
        <taxon>Tetractinellida</taxon>
        <taxon>Astrophorina</taxon>
        <taxon>Geodiidae</taxon>
        <taxon>Geodia</taxon>
    </lineage>
</organism>
<dbReference type="PANTHER" id="PTHR23101:SF25">
    <property type="entry name" value="GTPASE-ACTIVATING PROTEIN AND VPS9 DOMAIN-CONTAINING PROTEIN 1"/>
    <property type="match status" value="1"/>
</dbReference>
<dbReference type="GO" id="GO:0005085">
    <property type="term" value="F:guanyl-nucleotide exchange factor activity"/>
    <property type="evidence" value="ECO:0007669"/>
    <property type="project" value="InterPro"/>
</dbReference>
<feature type="non-terminal residue" evidence="2">
    <location>
        <position position="278"/>
    </location>
</feature>
<dbReference type="InterPro" id="IPR041545">
    <property type="entry name" value="DUF5601"/>
</dbReference>
<evidence type="ECO:0000259" key="1">
    <source>
        <dbReference type="PROSITE" id="PS51205"/>
    </source>
</evidence>
<sequence>MTHFAREDVEFLRAGLVQMDEYYRNNAEFLDRMRHITCFDHVQRVKGFVAEFLSTPQNPEDASSTVRDFVEEMAGMLSDHQLWREDGEDGYAQVSESLEKFLLQRLYNKVFTPLDSTDAEDDNQLYLSTRRLQFITPDHLDIPSRPLNKVAFHLAAEELAKLDSSKFSSPWEKLVCILNSISILSNLLKHYGADEGTGADELLPYIIYTLILLSPKHMYSNLRYVQRFRSESKLRSEAAYYYTQMESAVLFISNADHKSFTISPDDFARGMREGRRSL</sequence>
<dbReference type="Proteomes" id="UP001174909">
    <property type="component" value="Unassembled WGS sequence"/>
</dbReference>
<evidence type="ECO:0000313" key="2">
    <source>
        <dbReference type="EMBL" id="CAI8057796.1"/>
    </source>
</evidence>
<accession>A0AA35U272</accession>
<keyword evidence="3" id="KW-1185">Reference proteome</keyword>
<dbReference type="GO" id="GO:0031267">
    <property type="term" value="F:small GTPase binding"/>
    <property type="evidence" value="ECO:0007669"/>
    <property type="project" value="TreeGrafter"/>
</dbReference>
<proteinExistence type="predicted"/>
<reference evidence="2" key="1">
    <citation type="submission" date="2023-03" db="EMBL/GenBank/DDBJ databases">
        <authorList>
            <person name="Steffen K."/>
            <person name="Cardenas P."/>
        </authorList>
    </citation>
    <scope>NUCLEOTIDE SEQUENCE</scope>
</reference>
<dbReference type="SMART" id="SM00167">
    <property type="entry name" value="VPS9"/>
    <property type="match status" value="1"/>
</dbReference>
<dbReference type="GO" id="GO:0005829">
    <property type="term" value="C:cytosol"/>
    <property type="evidence" value="ECO:0007669"/>
    <property type="project" value="TreeGrafter"/>
</dbReference>
<dbReference type="EMBL" id="CASHTH010004477">
    <property type="protein sequence ID" value="CAI8057796.1"/>
    <property type="molecule type" value="Genomic_DNA"/>
</dbReference>
<dbReference type="InterPro" id="IPR045046">
    <property type="entry name" value="Vps9-like"/>
</dbReference>
<dbReference type="AlphaFoldDB" id="A0AA35U272"/>
<gene>
    <name evidence="2" type="ORF">GBAR_LOCUS31474</name>
</gene>
<dbReference type="SUPFAM" id="SSF109993">
    <property type="entry name" value="VPS9 domain"/>
    <property type="match status" value="1"/>
</dbReference>
<feature type="domain" description="VPS9" evidence="1">
    <location>
        <begin position="119"/>
        <end position="261"/>
    </location>
</feature>
<dbReference type="PANTHER" id="PTHR23101">
    <property type="entry name" value="RAB GDP/GTP EXCHANGE FACTOR"/>
    <property type="match status" value="1"/>
</dbReference>
<dbReference type="PROSITE" id="PS51205">
    <property type="entry name" value="VPS9"/>
    <property type="match status" value="1"/>
</dbReference>
<protein>
    <submittedName>
        <fullName evidence="2">Vacuolar protein sorting-associated protein 9A</fullName>
    </submittedName>
</protein>
<dbReference type="GO" id="GO:0030139">
    <property type="term" value="C:endocytic vesicle"/>
    <property type="evidence" value="ECO:0007669"/>
    <property type="project" value="TreeGrafter"/>
</dbReference>
<dbReference type="InterPro" id="IPR037191">
    <property type="entry name" value="VPS9_dom_sf"/>
</dbReference>